<name>A0AC61PN85_9FIRM</name>
<reference evidence="1" key="1">
    <citation type="submission" date="2017-04" db="EMBL/GenBank/DDBJ databases">
        <authorList>
            <person name="Varghese N."/>
            <person name="Submissions S."/>
        </authorList>
    </citation>
    <scope>NUCLEOTIDE SEQUENCE</scope>
    <source>
        <strain evidence="1">WTE2008</strain>
    </source>
</reference>
<gene>
    <name evidence="1" type="ORF">SAMN06297397_2302</name>
</gene>
<protein>
    <submittedName>
        <fullName evidence="1">Uncharacterized protein</fullName>
    </submittedName>
</protein>
<sequence length="106" mass="11824">MNKEEILAKSKLENRGMDMVNLEVSRNSMQVGWVVVILLLSAVMVVTAITKEKMSFDICFAILAGSAAVFGYKYMKLHKRHELVFTILYGLGALACLAGWIIQLTK</sequence>
<dbReference type="Proteomes" id="UP000192328">
    <property type="component" value="Unassembled WGS sequence"/>
</dbReference>
<proteinExistence type="predicted"/>
<evidence type="ECO:0000313" key="1">
    <source>
        <dbReference type="EMBL" id="SMC74041.1"/>
    </source>
</evidence>
<evidence type="ECO:0000313" key="2">
    <source>
        <dbReference type="Proteomes" id="UP000192328"/>
    </source>
</evidence>
<keyword evidence="2" id="KW-1185">Reference proteome</keyword>
<accession>A0AC61PN85</accession>
<organism evidence="1 2">
    <name type="scientific">Aristaeella lactis</name>
    <dbReference type="NCBI Taxonomy" id="3046383"/>
    <lineage>
        <taxon>Bacteria</taxon>
        <taxon>Bacillati</taxon>
        <taxon>Bacillota</taxon>
        <taxon>Clostridia</taxon>
        <taxon>Eubacteriales</taxon>
        <taxon>Aristaeellaceae</taxon>
        <taxon>Aristaeella</taxon>
    </lineage>
</organism>
<comment type="caution">
    <text evidence="1">The sequence shown here is derived from an EMBL/GenBank/DDBJ whole genome shotgun (WGS) entry which is preliminary data.</text>
</comment>
<dbReference type="EMBL" id="FWXZ01000004">
    <property type="protein sequence ID" value="SMC74041.1"/>
    <property type="molecule type" value="Genomic_DNA"/>
</dbReference>